<feature type="compositionally biased region" description="Basic and acidic residues" evidence="1">
    <location>
        <begin position="24"/>
        <end position="39"/>
    </location>
</feature>
<dbReference type="AlphaFoldDB" id="A0AAV8V435"/>
<reference evidence="2 3" key="1">
    <citation type="journal article" date="2023" name="Nat. Commun.">
        <title>Origin of minicircular mitochondrial genomes in red algae.</title>
        <authorList>
            <person name="Lee Y."/>
            <person name="Cho C.H."/>
            <person name="Lee Y.M."/>
            <person name="Park S.I."/>
            <person name="Yang J.H."/>
            <person name="West J.A."/>
            <person name="Bhattacharya D."/>
            <person name="Yoon H.S."/>
        </authorList>
    </citation>
    <scope>NUCLEOTIDE SEQUENCE [LARGE SCALE GENOMIC DNA]</scope>
    <source>
        <strain evidence="2 3">CCMP1338</strain>
        <tissue evidence="2">Whole cell</tissue>
    </source>
</reference>
<sequence>MKQQSGFSNALMRYFSQKSKKKAAVKEVELRSPGEKQQEYEDGEEEPRDADRGEDYIPTVAMILVASFDDAKFVR</sequence>
<gene>
    <name evidence="2" type="ORF">NDN08_005131</name>
</gene>
<dbReference type="Proteomes" id="UP001157974">
    <property type="component" value="Unassembled WGS sequence"/>
</dbReference>
<evidence type="ECO:0000313" key="2">
    <source>
        <dbReference type="EMBL" id="KAJ8908422.1"/>
    </source>
</evidence>
<protein>
    <submittedName>
        <fullName evidence="2">Uncharacterized protein</fullName>
    </submittedName>
</protein>
<name>A0AAV8V435_9RHOD</name>
<comment type="caution">
    <text evidence="2">The sequence shown here is derived from an EMBL/GenBank/DDBJ whole genome shotgun (WGS) entry which is preliminary data.</text>
</comment>
<keyword evidence="3" id="KW-1185">Reference proteome</keyword>
<evidence type="ECO:0000256" key="1">
    <source>
        <dbReference type="SAM" id="MobiDB-lite"/>
    </source>
</evidence>
<feature type="region of interest" description="Disordered" evidence="1">
    <location>
        <begin position="17"/>
        <end position="54"/>
    </location>
</feature>
<accession>A0AAV8V435</accession>
<proteinExistence type="predicted"/>
<evidence type="ECO:0000313" key="3">
    <source>
        <dbReference type="Proteomes" id="UP001157974"/>
    </source>
</evidence>
<dbReference type="EMBL" id="JAMWBK010000001">
    <property type="protein sequence ID" value="KAJ8908422.1"/>
    <property type="molecule type" value="Genomic_DNA"/>
</dbReference>
<organism evidence="2 3">
    <name type="scientific">Rhodosorus marinus</name>
    <dbReference type="NCBI Taxonomy" id="101924"/>
    <lineage>
        <taxon>Eukaryota</taxon>
        <taxon>Rhodophyta</taxon>
        <taxon>Stylonematophyceae</taxon>
        <taxon>Stylonematales</taxon>
        <taxon>Stylonemataceae</taxon>
        <taxon>Rhodosorus</taxon>
    </lineage>
</organism>